<evidence type="ECO:0000313" key="3">
    <source>
        <dbReference type="Proteomes" id="UP000756132"/>
    </source>
</evidence>
<dbReference type="KEGG" id="ffu:CLAFUR5_10193"/>
<evidence type="ECO:0000256" key="1">
    <source>
        <dbReference type="SAM" id="MobiDB-lite"/>
    </source>
</evidence>
<dbReference type="Proteomes" id="UP000756132">
    <property type="component" value="Chromosome 7"/>
</dbReference>
<reference evidence="2" key="2">
    <citation type="journal article" date="2022" name="Microb. Genom.">
        <title>A chromosome-scale genome assembly of the tomato pathogen Cladosporium fulvum reveals a compartmentalized genome architecture and the presence of a dispensable chromosome.</title>
        <authorList>
            <person name="Zaccaron A.Z."/>
            <person name="Chen L.H."/>
            <person name="Samaras A."/>
            <person name="Stergiopoulos I."/>
        </authorList>
    </citation>
    <scope>NUCLEOTIDE SEQUENCE</scope>
    <source>
        <strain evidence="2">Race5_Kim</strain>
    </source>
</reference>
<dbReference type="EMBL" id="CP090169">
    <property type="protein sequence ID" value="UJO20446.1"/>
    <property type="molecule type" value="Genomic_DNA"/>
</dbReference>
<dbReference type="RefSeq" id="XP_047764812.1">
    <property type="nucleotide sequence ID" value="XM_047909341.1"/>
</dbReference>
<reference evidence="2" key="1">
    <citation type="submission" date="2021-12" db="EMBL/GenBank/DDBJ databases">
        <authorList>
            <person name="Zaccaron A."/>
            <person name="Stergiopoulos I."/>
        </authorList>
    </citation>
    <scope>NUCLEOTIDE SEQUENCE</scope>
    <source>
        <strain evidence="2">Race5_Kim</strain>
    </source>
</reference>
<dbReference type="GeneID" id="71990071"/>
<feature type="region of interest" description="Disordered" evidence="1">
    <location>
        <begin position="153"/>
        <end position="174"/>
    </location>
</feature>
<dbReference type="AlphaFoldDB" id="A0A9Q8PDI3"/>
<accession>A0A9Q8PDI3</accession>
<evidence type="ECO:0000313" key="2">
    <source>
        <dbReference type="EMBL" id="UJO20446.1"/>
    </source>
</evidence>
<sequence>METRDRTLRDTALAENALLQYGKSDVSGLLYRDSAAFRAYIKLQRLPTGAPAFDLDAQGYPTIHQGECVCRMKSSASDSDTLCGALYGGKAHLVRHVHRDHGLKSECPSGRKRTTGRGEACKFYLMVMEHEADRAEGEEKERIKVVVKQEPGTDLMPQPLTRGPTARGGRKRALSEGDISMATSEAQTRTLELEIEKTDLHIQRTNLQIKKVELQQRLHKRRGLA</sequence>
<proteinExistence type="predicted"/>
<organism evidence="2 3">
    <name type="scientific">Passalora fulva</name>
    <name type="common">Tomato leaf mold</name>
    <name type="synonym">Cladosporium fulvum</name>
    <dbReference type="NCBI Taxonomy" id="5499"/>
    <lineage>
        <taxon>Eukaryota</taxon>
        <taxon>Fungi</taxon>
        <taxon>Dikarya</taxon>
        <taxon>Ascomycota</taxon>
        <taxon>Pezizomycotina</taxon>
        <taxon>Dothideomycetes</taxon>
        <taxon>Dothideomycetidae</taxon>
        <taxon>Mycosphaerellales</taxon>
        <taxon>Mycosphaerellaceae</taxon>
        <taxon>Fulvia</taxon>
    </lineage>
</organism>
<keyword evidence="3" id="KW-1185">Reference proteome</keyword>
<protein>
    <submittedName>
        <fullName evidence="2">Uncharacterized protein</fullName>
    </submittedName>
</protein>
<gene>
    <name evidence="2" type="ORF">CLAFUR5_10193</name>
</gene>
<name>A0A9Q8PDI3_PASFU</name>